<evidence type="ECO:0000256" key="3">
    <source>
        <dbReference type="RuleBase" id="RU000363"/>
    </source>
</evidence>
<sequence>MARKVALVTGASSGIGEVSARHLNELGYIVYAAARRTERMSGLAALGIRPVAVDVTVDASMVALVNEIVAEAGRIDVLVNNAGYGSYGALEDVPMAEARRQFDVNVFGLARLTQLVLPHMRAQKDGYIVNISSMGGKIWEPLGSWYHATKFAVEGLSDSLRVEVAPFGIKVVIIEPGIIRSEWAAISADGLEAISAGTVYNEQARGIVRTFRTANDGRLASDPIVVAKAIGRAVQSRRPRTRYAVGGGAAPIILLRRVLGDRGFDRFIARTLASD</sequence>
<dbReference type="EMBL" id="VRMG01000008">
    <property type="protein sequence ID" value="TXN30047.1"/>
    <property type="molecule type" value="Genomic_DNA"/>
</dbReference>
<dbReference type="CDD" id="cd05374">
    <property type="entry name" value="17beta-HSD-like_SDR_c"/>
    <property type="match status" value="1"/>
</dbReference>
<dbReference type="InterPro" id="IPR036291">
    <property type="entry name" value="NAD(P)-bd_dom_sf"/>
</dbReference>
<dbReference type="PANTHER" id="PTHR44169">
    <property type="entry name" value="NADPH-DEPENDENT 1-ACYLDIHYDROXYACETONE PHOSPHATE REDUCTASE"/>
    <property type="match status" value="1"/>
</dbReference>
<organism evidence="4 5">
    <name type="scientific">Lacisediminihabitans profunda</name>
    <dbReference type="NCBI Taxonomy" id="2594790"/>
    <lineage>
        <taxon>Bacteria</taxon>
        <taxon>Bacillati</taxon>
        <taxon>Actinomycetota</taxon>
        <taxon>Actinomycetes</taxon>
        <taxon>Micrococcales</taxon>
        <taxon>Microbacteriaceae</taxon>
        <taxon>Lacisediminihabitans</taxon>
    </lineage>
</organism>
<evidence type="ECO:0000256" key="1">
    <source>
        <dbReference type="ARBA" id="ARBA00006484"/>
    </source>
</evidence>
<dbReference type="SUPFAM" id="SSF51735">
    <property type="entry name" value="NAD(P)-binding Rossmann-fold domains"/>
    <property type="match status" value="1"/>
</dbReference>
<dbReference type="Pfam" id="PF00106">
    <property type="entry name" value="adh_short"/>
    <property type="match status" value="1"/>
</dbReference>
<evidence type="ECO:0000313" key="5">
    <source>
        <dbReference type="Proteomes" id="UP000321379"/>
    </source>
</evidence>
<evidence type="ECO:0000313" key="4">
    <source>
        <dbReference type="EMBL" id="TXN30047.1"/>
    </source>
</evidence>
<gene>
    <name evidence="4" type="ORF">FVP33_13060</name>
</gene>
<dbReference type="NCBIfam" id="NF004826">
    <property type="entry name" value="PRK06182.1"/>
    <property type="match status" value="1"/>
</dbReference>
<dbReference type="PRINTS" id="PR00080">
    <property type="entry name" value="SDRFAMILY"/>
</dbReference>
<name>A0A5C8URF2_9MICO</name>
<dbReference type="PANTHER" id="PTHR44169:SF6">
    <property type="entry name" value="NADPH-DEPENDENT 1-ACYLDIHYDROXYACETONE PHOSPHATE REDUCTASE"/>
    <property type="match status" value="1"/>
</dbReference>
<comment type="similarity">
    <text evidence="1 3">Belongs to the short-chain dehydrogenases/reductases (SDR) family.</text>
</comment>
<keyword evidence="5" id="KW-1185">Reference proteome</keyword>
<evidence type="ECO:0000256" key="2">
    <source>
        <dbReference type="ARBA" id="ARBA00023002"/>
    </source>
</evidence>
<reference evidence="4 5" key="1">
    <citation type="submission" date="2019-08" db="EMBL/GenBank/DDBJ databases">
        <title>Bacterial whole genome sequence for Glaciihabitans sp. CHu50b-6-2.</title>
        <authorList>
            <person name="Jin L."/>
        </authorList>
    </citation>
    <scope>NUCLEOTIDE SEQUENCE [LARGE SCALE GENOMIC DNA]</scope>
    <source>
        <strain evidence="4 5">CHu50b-6-2</strain>
    </source>
</reference>
<dbReference type="GO" id="GO:0016491">
    <property type="term" value="F:oxidoreductase activity"/>
    <property type="evidence" value="ECO:0007669"/>
    <property type="project" value="UniProtKB-KW"/>
</dbReference>
<dbReference type="AlphaFoldDB" id="A0A5C8URF2"/>
<comment type="caution">
    <text evidence="4">The sequence shown here is derived from an EMBL/GenBank/DDBJ whole genome shotgun (WGS) entry which is preliminary data.</text>
</comment>
<dbReference type="Gene3D" id="3.40.50.720">
    <property type="entry name" value="NAD(P)-binding Rossmann-like Domain"/>
    <property type="match status" value="1"/>
</dbReference>
<dbReference type="Proteomes" id="UP000321379">
    <property type="component" value="Unassembled WGS sequence"/>
</dbReference>
<dbReference type="InterPro" id="IPR002347">
    <property type="entry name" value="SDR_fam"/>
</dbReference>
<keyword evidence="2" id="KW-0560">Oxidoreductase</keyword>
<accession>A0A5C8URF2</accession>
<protein>
    <submittedName>
        <fullName evidence="4">SDR family NAD(P)-dependent oxidoreductase</fullName>
    </submittedName>
</protein>
<dbReference type="RefSeq" id="WP_147784090.1">
    <property type="nucleotide sequence ID" value="NZ_VRMG01000008.1"/>
</dbReference>
<proteinExistence type="inferred from homology"/>
<dbReference type="PRINTS" id="PR00081">
    <property type="entry name" value="GDHRDH"/>
</dbReference>